<proteinExistence type="predicted"/>
<dbReference type="InterPro" id="IPR029016">
    <property type="entry name" value="GAF-like_dom_sf"/>
</dbReference>
<dbReference type="Proteomes" id="UP000305709">
    <property type="component" value="Unassembled WGS sequence"/>
</dbReference>
<dbReference type="SUPFAM" id="SSF55781">
    <property type="entry name" value="GAF domain-like"/>
    <property type="match status" value="1"/>
</dbReference>
<evidence type="ECO:0000313" key="3">
    <source>
        <dbReference type="Proteomes" id="UP000305709"/>
    </source>
</evidence>
<reference evidence="2 3" key="1">
    <citation type="submission" date="2019-06" db="EMBL/GenBank/DDBJ databases">
        <authorList>
            <person name="Jiang L."/>
        </authorList>
    </citation>
    <scope>NUCLEOTIDE SEQUENCE [LARGE SCALE GENOMIC DNA]</scope>
    <source>
        <strain evidence="2 3">YIM 48858</strain>
    </source>
</reference>
<name>A0A5C4N7N0_9RHOB</name>
<evidence type="ECO:0000259" key="1">
    <source>
        <dbReference type="Pfam" id="PF13185"/>
    </source>
</evidence>
<organism evidence="2 3">
    <name type="scientific">Rubellimicrobium roseum</name>
    <dbReference type="NCBI Taxonomy" id="687525"/>
    <lineage>
        <taxon>Bacteria</taxon>
        <taxon>Pseudomonadati</taxon>
        <taxon>Pseudomonadota</taxon>
        <taxon>Alphaproteobacteria</taxon>
        <taxon>Rhodobacterales</taxon>
        <taxon>Roseobacteraceae</taxon>
        <taxon>Rubellimicrobium</taxon>
    </lineage>
</organism>
<accession>A0A5C4N7N0</accession>
<protein>
    <submittedName>
        <fullName evidence="2">GAF domain-containing protein</fullName>
    </submittedName>
</protein>
<comment type="caution">
    <text evidence="2">The sequence shown here is derived from an EMBL/GenBank/DDBJ whole genome shotgun (WGS) entry which is preliminary data.</text>
</comment>
<gene>
    <name evidence="2" type="ORF">FHG71_20055</name>
</gene>
<feature type="domain" description="GAF" evidence="1">
    <location>
        <begin position="11"/>
        <end position="128"/>
    </location>
</feature>
<dbReference type="InterPro" id="IPR003018">
    <property type="entry name" value="GAF"/>
</dbReference>
<evidence type="ECO:0000313" key="2">
    <source>
        <dbReference type="EMBL" id="TNC62890.1"/>
    </source>
</evidence>
<dbReference type="EMBL" id="VDFV01000055">
    <property type="protein sequence ID" value="TNC62890.1"/>
    <property type="molecule type" value="Genomic_DNA"/>
</dbReference>
<dbReference type="Pfam" id="PF13185">
    <property type="entry name" value="GAF_2"/>
    <property type="match status" value="1"/>
</dbReference>
<keyword evidence="3" id="KW-1185">Reference proteome</keyword>
<sequence length="148" mass="16152">MTALAALGRMAEEVTGAKLVTLMTSDPVTREAERIYTNMPGPYPVSGRKPMNPTHWSRTVIEEKRTFVANSIEEIADVFSDHELIRSLGCESVINIPAIVKGEVLGTVNCLAGSGYFTPERLRQAEALRLPAAAVFLLHYHLTKGAAQ</sequence>
<dbReference type="Gene3D" id="3.30.450.40">
    <property type="match status" value="1"/>
</dbReference>
<dbReference type="OrthoDB" id="7066078at2"/>
<dbReference type="AlphaFoldDB" id="A0A5C4N7N0"/>